<dbReference type="EMBL" id="JAVDYG010000001">
    <property type="protein sequence ID" value="MDR7363389.1"/>
    <property type="molecule type" value="Genomic_DNA"/>
</dbReference>
<evidence type="ECO:0000256" key="2">
    <source>
        <dbReference type="SAM" id="SignalP"/>
    </source>
</evidence>
<name>A0ABU2BYC0_9ACTN</name>
<gene>
    <name evidence="3" type="ORF">J2S63_002942</name>
</gene>
<evidence type="ECO:0000313" key="3">
    <source>
        <dbReference type="EMBL" id="MDR7363389.1"/>
    </source>
</evidence>
<evidence type="ECO:0000313" key="4">
    <source>
        <dbReference type="Proteomes" id="UP001183648"/>
    </source>
</evidence>
<dbReference type="RefSeq" id="WP_310303738.1">
    <property type="nucleotide sequence ID" value="NZ_BAAAPS010000003.1"/>
</dbReference>
<reference evidence="3 4" key="1">
    <citation type="submission" date="2023-07" db="EMBL/GenBank/DDBJ databases">
        <title>Sequencing the genomes of 1000 actinobacteria strains.</title>
        <authorList>
            <person name="Klenk H.-P."/>
        </authorList>
    </citation>
    <scope>NUCLEOTIDE SEQUENCE [LARGE SCALE GENOMIC DNA]</scope>
    <source>
        <strain evidence="3 4">DSM 19426</strain>
    </source>
</reference>
<evidence type="ECO:0000256" key="1">
    <source>
        <dbReference type="SAM" id="MobiDB-lite"/>
    </source>
</evidence>
<organism evidence="3 4">
    <name type="scientific">Nocardioides marmoribigeumensis</name>
    <dbReference type="NCBI Taxonomy" id="433649"/>
    <lineage>
        <taxon>Bacteria</taxon>
        <taxon>Bacillati</taxon>
        <taxon>Actinomycetota</taxon>
        <taxon>Actinomycetes</taxon>
        <taxon>Propionibacteriales</taxon>
        <taxon>Nocardioidaceae</taxon>
        <taxon>Nocardioides</taxon>
    </lineage>
</organism>
<dbReference type="Proteomes" id="UP001183648">
    <property type="component" value="Unassembled WGS sequence"/>
</dbReference>
<keyword evidence="4" id="KW-1185">Reference proteome</keyword>
<feature type="chain" id="PRO_5046864959" description="PepSY domain-containing protein" evidence="2">
    <location>
        <begin position="22"/>
        <end position="234"/>
    </location>
</feature>
<protein>
    <recommendedName>
        <fullName evidence="5">PepSY domain-containing protein</fullName>
    </recommendedName>
</protein>
<sequence length="234" mass="23780">MNRTKTVLLGASALAAGAVIAGGVNLATAATDDDESPGPRMGQGHGWGHDHTPVTGSERSKVASAVTGKYDDVTVRVVMKDEDGSYDVMGTRGGRPVRIEVSNDLGTVELRAPGRVPGMRGGPGFPGGPGGPGGMRGHTPVTGSEKADVVDAVTKKDKAVKVVAVLKEDDGSYDVMGVRGDEPVHAEVSKDLGTVELSTGGPGMGMRHGRGFGGPHGWGPPPGWGPRATPSTDT</sequence>
<proteinExistence type="predicted"/>
<evidence type="ECO:0008006" key="5">
    <source>
        <dbReference type="Google" id="ProtNLM"/>
    </source>
</evidence>
<accession>A0ABU2BYC0</accession>
<keyword evidence="2" id="KW-0732">Signal</keyword>
<feature type="region of interest" description="Disordered" evidence="1">
    <location>
        <begin position="209"/>
        <end position="234"/>
    </location>
</feature>
<feature type="region of interest" description="Disordered" evidence="1">
    <location>
        <begin position="30"/>
        <end position="65"/>
    </location>
</feature>
<feature type="signal peptide" evidence="2">
    <location>
        <begin position="1"/>
        <end position="21"/>
    </location>
</feature>
<comment type="caution">
    <text evidence="3">The sequence shown here is derived from an EMBL/GenBank/DDBJ whole genome shotgun (WGS) entry which is preliminary data.</text>
</comment>